<sequence length="110" mass="11561">VRDAADLPSLIFRPSIIGGIWKDGIPGWADAFQGISAMLAALGTGAIARLPLDLRARLDAIPVDIVSSSMIACAAYRLSTGSNRTVPIVHCNSSTLNPFIFGNVRPSAIE</sequence>
<gene>
    <name evidence="3" type="ORF">PMAYCL1PPCAC_30622</name>
</gene>
<dbReference type="Pfam" id="PF07993">
    <property type="entry name" value="NAD_binding_4"/>
    <property type="match status" value="1"/>
</dbReference>
<evidence type="ECO:0000256" key="1">
    <source>
        <dbReference type="RuleBase" id="RU363097"/>
    </source>
</evidence>
<dbReference type="GO" id="GO:0080019">
    <property type="term" value="F:alcohol-forming very long-chain fatty acyl-CoA reductase activity"/>
    <property type="evidence" value="ECO:0007669"/>
    <property type="project" value="InterPro"/>
</dbReference>
<dbReference type="AlphaFoldDB" id="A0AAN5DDY8"/>
<dbReference type="InterPro" id="IPR026055">
    <property type="entry name" value="FAR"/>
</dbReference>
<reference evidence="4" key="1">
    <citation type="submission" date="2022-10" db="EMBL/GenBank/DDBJ databases">
        <title>Genome assembly of Pristionchus species.</title>
        <authorList>
            <person name="Yoshida K."/>
            <person name="Sommer R.J."/>
        </authorList>
    </citation>
    <scope>NUCLEOTIDE SEQUENCE [LARGE SCALE GENOMIC DNA]</scope>
    <source>
        <strain evidence="4">RS5460</strain>
    </source>
</reference>
<keyword evidence="1" id="KW-0444">Lipid biosynthesis</keyword>
<dbReference type="InterPro" id="IPR013120">
    <property type="entry name" value="FAR_NAD-bd"/>
</dbReference>
<comment type="function">
    <text evidence="1">Catalyzes the reduction of fatty acyl-CoA to fatty alcohols.</text>
</comment>
<evidence type="ECO:0000313" key="4">
    <source>
        <dbReference type="Proteomes" id="UP001328107"/>
    </source>
</evidence>
<dbReference type="Gene3D" id="3.40.50.720">
    <property type="entry name" value="NAD(P)-binding Rossmann-like Domain"/>
    <property type="match status" value="1"/>
</dbReference>
<protein>
    <recommendedName>
        <fullName evidence="1">Fatty acyl-CoA reductase</fullName>
        <ecNumber evidence="1">1.2.1.84</ecNumber>
    </recommendedName>
</protein>
<comment type="caution">
    <text evidence="3">The sequence shown here is derived from an EMBL/GenBank/DDBJ whole genome shotgun (WGS) entry which is preliminary data.</text>
</comment>
<dbReference type="EMBL" id="BTRK01000006">
    <property type="protein sequence ID" value="GMR60427.1"/>
    <property type="molecule type" value="Genomic_DNA"/>
</dbReference>
<dbReference type="EC" id="1.2.1.84" evidence="1"/>
<keyword evidence="1" id="KW-0521">NADP</keyword>
<feature type="non-terminal residue" evidence="3">
    <location>
        <position position="110"/>
    </location>
</feature>
<comment type="similarity">
    <text evidence="1">Belongs to the fatty acyl-CoA reductase family.</text>
</comment>
<feature type="domain" description="Thioester reductase (TE)" evidence="2">
    <location>
        <begin position="4"/>
        <end position="69"/>
    </location>
</feature>
<comment type="catalytic activity">
    <reaction evidence="1">
        <text>a long-chain fatty acyl-CoA + 2 NADPH + 2 H(+) = a long-chain primary fatty alcohol + 2 NADP(+) + CoA</text>
        <dbReference type="Rhea" id="RHEA:52716"/>
        <dbReference type="ChEBI" id="CHEBI:15378"/>
        <dbReference type="ChEBI" id="CHEBI:57287"/>
        <dbReference type="ChEBI" id="CHEBI:57783"/>
        <dbReference type="ChEBI" id="CHEBI:58349"/>
        <dbReference type="ChEBI" id="CHEBI:77396"/>
        <dbReference type="ChEBI" id="CHEBI:83139"/>
        <dbReference type="EC" id="1.2.1.84"/>
    </reaction>
</comment>
<keyword evidence="4" id="KW-1185">Reference proteome</keyword>
<accession>A0AAN5DDY8</accession>
<proteinExistence type="inferred from homology"/>
<dbReference type="GO" id="GO:0102965">
    <property type="term" value="F:alcohol-forming long-chain fatty acyl-CoA reductase activity"/>
    <property type="evidence" value="ECO:0007669"/>
    <property type="project" value="UniProtKB-EC"/>
</dbReference>
<name>A0AAN5DDY8_9BILA</name>
<keyword evidence="1" id="KW-0443">Lipid metabolism</keyword>
<dbReference type="GO" id="GO:0035336">
    <property type="term" value="P:long-chain fatty-acyl-CoA metabolic process"/>
    <property type="evidence" value="ECO:0007669"/>
    <property type="project" value="TreeGrafter"/>
</dbReference>
<organism evidence="3 4">
    <name type="scientific">Pristionchus mayeri</name>
    <dbReference type="NCBI Taxonomy" id="1317129"/>
    <lineage>
        <taxon>Eukaryota</taxon>
        <taxon>Metazoa</taxon>
        <taxon>Ecdysozoa</taxon>
        <taxon>Nematoda</taxon>
        <taxon>Chromadorea</taxon>
        <taxon>Rhabditida</taxon>
        <taxon>Rhabditina</taxon>
        <taxon>Diplogasteromorpha</taxon>
        <taxon>Diplogasteroidea</taxon>
        <taxon>Neodiplogasteridae</taxon>
        <taxon>Pristionchus</taxon>
    </lineage>
</organism>
<dbReference type="PANTHER" id="PTHR11011:SF45">
    <property type="entry name" value="FATTY ACYL-COA REDUCTASE CG8306-RELATED"/>
    <property type="match status" value="1"/>
</dbReference>
<keyword evidence="1" id="KW-0560">Oxidoreductase</keyword>
<dbReference type="Proteomes" id="UP001328107">
    <property type="component" value="Unassembled WGS sequence"/>
</dbReference>
<feature type="non-terminal residue" evidence="3">
    <location>
        <position position="1"/>
    </location>
</feature>
<dbReference type="GO" id="GO:0005777">
    <property type="term" value="C:peroxisome"/>
    <property type="evidence" value="ECO:0007669"/>
    <property type="project" value="TreeGrafter"/>
</dbReference>
<dbReference type="PANTHER" id="PTHR11011">
    <property type="entry name" value="MALE STERILITY PROTEIN 2-RELATED"/>
    <property type="match status" value="1"/>
</dbReference>
<evidence type="ECO:0000259" key="2">
    <source>
        <dbReference type="Pfam" id="PF07993"/>
    </source>
</evidence>
<evidence type="ECO:0000313" key="3">
    <source>
        <dbReference type="EMBL" id="GMR60427.1"/>
    </source>
</evidence>